<dbReference type="InterPro" id="IPR036291">
    <property type="entry name" value="NAD(P)-bd_dom_sf"/>
</dbReference>
<evidence type="ECO:0000256" key="3">
    <source>
        <dbReference type="ARBA" id="ARBA00038984"/>
    </source>
</evidence>
<dbReference type="AlphaFoldDB" id="A0A3N4I6Q7"/>
<evidence type="ECO:0000259" key="7">
    <source>
        <dbReference type="Pfam" id="PF22725"/>
    </source>
</evidence>
<evidence type="ECO:0000256" key="4">
    <source>
        <dbReference type="ARBA" id="ARBA00042988"/>
    </source>
</evidence>
<evidence type="ECO:0000256" key="1">
    <source>
        <dbReference type="ARBA" id="ARBA00010928"/>
    </source>
</evidence>
<dbReference type="PANTHER" id="PTHR22604">
    <property type="entry name" value="OXIDOREDUCTASES"/>
    <property type="match status" value="1"/>
</dbReference>
<dbReference type="InterPro" id="IPR000683">
    <property type="entry name" value="Gfo/Idh/MocA-like_OxRdtase_N"/>
</dbReference>
<dbReference type="Pfam" id="PF01408">
    <property type="entry name" value="GFO_IDH_MocA"/>
    <property type="match status" value="1"/>
</dbReference>
<comment type="catalytic activity">
    <reaction evidence="5">
        <text>D-xylose + NADP(+) = D-xylono-1,5-lactone + NADPH + H(+)</text>
        <dbReference type="Rhea" id="RHEA:22000"/>
        <dbReference type="ChEBI" id="CHEBI:15378"/>
        <dbReference type="ChEBI" id="CHEBI:15867"/>
        <dbReference type="ChEBI" id="CHEBI:53455"/>
        <dbReference type="ChEBI" id="CHEBI:57783"/>
        <dbReference type="ChEBI" id="CHEBI:58349"/>
        <dbReference type="EC" id="1.1.1.179"/>
    </reaction>
</comment>
<keyword evidence="9" id="KW-1185">Reference proteome</keyword>
<protein>
    <recommendedName>
        <fullName evidence="3">D-xylose 1-dehydrogenase (NADP(+), D-xylono-1,5-lactone-forming)</fullName>
        <ecNumber evidence="3">1.1.1.179</ecNumber>
    </recommendedName>
    <alternativeName>
        <fullName evidence="4">D-xylose-NADP dehydrogenase</fullName>
    </alternativeName>
</protein>
<dbReference type="Pfam" id="PF22725">
    <property type="entry name" value="GFO_IDH_MocA_C3"/>
    <property type="match status" value="1"/>
</dbReference>
<proteinExistence type="inferred from homology"/>
<evidence type="ECO:0000256" key="2">
    <source>
        <dbReference type="ARBA" id="ARBA00023002"/>
    </source>
</evidence>
<name>A0A3N4I6Q7_ASCIM</name>
<evidence type="ECO:0000313" key="9">
    <source>
        <dbReference type="Proteomes" id="UP000275078"/>
    </source>
</evidence>
<feature type="domain" description="Gfo/Idh/MocA-like oxidoreductase N-terminal" evidence="6">
    <location>
        <begin position="10"/>
        <end position="139"/>
    </location>
</feature>
<dbReference type="GO" id="GO:0047837">
    <property type="term" value="F:D-xylose 1-dehydrogenase (NADP+) activity"/>
    <property type="evidence" value="ECO:0007669"/>
    <property type="project" value="UniProtKB-EC"/>
</dbReference>
<dbReference type="InterPro" id="IPR055170">
    <property type="entry name" value="GFO_IDH_MocA-like_dom"/>
</dbReference>
<dbReference type="SUPFAM" id="SSF51735">
    <property type="entry name" value="NAD(P)-binding Rossmann-fold domains"/>
    <property type="match status" value="1"/>
</dbReference>
<dbReference type="SUPFAM" id="SSF55347">
    <property type="entry name" value="Glyceraldehyde-3-phosphate dehydrogenase-like, C-terminal domain"/>
    <property type="match status" value="1"/>
</dbReference>
<organism evidence="8 9">
    <name type="scientific">Ascobolus immersus RN42</name>
    <dbReference type="NCBI Taxonomy" id="1160509"/>
    <lineage>
        <taxon>Eukaryota</taxon>
        <taxon>Fungi</taxon>
        <taxon>Dikarya</taxon>
        <taxon>Ascomycota</taxon>
        <taxon>Pezizomycotina</taxon>
        <taxon>Pezizomycetes</taxon>
        <taxon>Pezizales</taxon>
        <taxon>Ascobolaceae</taxon>
        <taxon>Ascobolus</taxon>
    </lineage>
</organism>
<dbReference type="OrthoDB" id="2129491at2759"/>
<evidence type="ECO:0000256" key="5">
    <source>
        <dbReference type="ARBA" id="ARBA00049233"/>
    </source>
</evidence>
<dbReference type="STRING" id="1160509.A0A3N4I6Q7"/>
<gene>
    <name evidence="8" type="ORF">BJ508DRAFT_417079</name>
</gene>
<reference evidence="8 9" key="1">
    <citation type="journal article" date="2018" name="Nat. Ecol. Evol.">
        <title>Pezizomycetes genomes reveal the molecular basis of ectomycorrhizal truffle lifestyle.</title>
        <authorList>
            <person name="Murat C."/>
            <person name="Payen T."/>
            <person name="Noel B."/>
            <person name="Kuo A."/>
            <person name="Morin E."/>
            <person name="Chen J."/>
            <person name="Kohler A."/>
            <person name="Krizsan K."/>
            <person name="Balestrini R."/>
            <person name="Da Silva C."/>
            <person name="Montanini B."/>
            <person name="Hainaut M."/>
            <person name="Levati E."/>
            <person name="Barry K.W."/>
            <person name="Belfiori B."/>
            <person name="Cichocki N."/>
            <person name="Clum A."/>
            <person name="Dockter R.B."/>
            <person name="Fauchery L."/>
            <person name="Guy J."/>
            <person name="Iotti M."/>
            <person name="Le Tacon F."/>
            <person name="Lindquist E.A."/>
            <person name="Lipzen A."/>
            <person name="Malagnac F."/>
            <person name="Mello A."/>
            <person name="Molinier V."/>
            <person name="Miyauchi S."/>
            <person name="Poulain J."/>
            <person name="Riccioni C."/>
            <person name="Rubini A."/>
            <person name="Sitrit Y."/>
            <person name="Splivallo R."/>
            <person name="Traeger S."/>
            <person name="Wang M."/>
            <person name="Zifcakova L."/>
            <person name="Wipf D."/>
            <person name="Zambonelli A."/>
            <person name="Paolocci F."/>
            <person name="Nowrousian M."/>
            <person name="Ottonello S."/>
            <person name="Baldrian P."/>
            <person name="Spatafora J.W."/>
            <person name="Henrissat B."/>
            <person name="Nagy L.G."/>
            <person name="Aury J.M."/>
            <person name="Wincker P."/>
            <person name="Grigoriev I.V."/>
            <person name="Bonfante P."/>
            <person name="Martin F.M."/>
        </authorList>
    </citation>
    <scope>NUCLEOTIDE SEQUENCE [LARGE SCALE GENOMIC DNA]</scope>
    <source>
        <strain evidence="8 9">RN42</strain>
    </source>
</reference>
<dbReference type="EMBL" id="ML119726">
    <property type="protein sequence ID" value="RPA77474.1"/>
    <property type="molecule type" value="Genomic_DNA"/>
</dbReference>
<feature type="domain" description="GFO/IDH/MocA-like oxidoreductase" evidence="7">
    <location>
        <begin position="152"/>
        <end position="282"/>
    </location>
</feature>
<dbReference type="PANTHER" id="PTHR22604:SF115">
    <property type="entry name" value="DIHYDRODIOL DEHYDROGENASE, PUTATIVE (AFU_ORTHOLOGUE AFUA_1G07520)-RELATED"/>
    <property type="match status" value="1"/>
</dbReference>
<evidence type="ECO:0000313" key="8">
    <source>
        <dbReference type="EMBL" id="RPA77474.1"/>
    </source>
</evidence>
<dbReference type="GO" id="GO:0000166">
    <property type="term" value="F:nucleotide binding"/>
    <property type="evidence" value="ECO:0007669"/>
    <property type="project" value="InterPro"/>
</dbReference>
<evidence type="ECO:0000259" key="6">
    <source>
        <dbReference type="Pfam" id="PF01408"/>
    </source>
</evidence>
<dbReference type="Gene3D" id="3.40.50.720">
    <property type="entry name" value="NAD(P)-binding Rossmann-like Domain"/>
    <property type="match status" value="1"/>
</dbReference>
<accession>A0A3N4I6Q7</accession>
<dbReference type="InterPro" id="IPR050984">
    <property type="entry name" value="Gfo/Idh/MocA_domain"/>
</dbReference>
<keyword evidence="2" id="KW-0560">Oxidoreductase</keyword>
<comment type="similarity">
    <text evidence="1">Belongs to the Gfo/Idh/MocA family.</text>
</comment>
<dbReference type="EC" id="1.1.1.179" evidence="3"/>
<dbReference type="Gene3D" id="3.30.360.10">
    <property type="entry name" value="Dihydrodipicolinate Reductase, domain 2"/>
    <property type="match status" value="1"/>
</dbReference>
<dbReference type="Proteomes" id="UP000275078">
    <property type="component" value="Unassembled WGS sequence"/>
</dbReference>
<sequence length="369" mass="40866">MATQEPFTLRWGILATGWIASVFAKDLLTSTSAPGRNATDVRHIIQAVGASSSQQKATDFIKKIGAPESTTAYGSYDELVNDPNVDIIYVATPHSHHFAHTLLALNAGKHVLCEKPFTVNAAQTKILIEKAREKGVFMMEAVWTRFFPLSYEIRKLVQDGTIGEVRRVWSDLSLAQNPEETYGPGDEHRMVNRDLAGGALLDIGVYSLLWIWQTLYHLDPARPKPEVSASVQKYRTGVDAEATVLLHFPTSTGIASTSLRIDTDPNNTGLPCARIQGTKGEIQISHPAYKPESYTIVIKGEEEKRVEKKIEGQHGMAWEADECARCIRDGKKESEVMGLEESLAMMEVLDRVREIGGVKYPDSIETTQV</sequence>